<protein>
    <submittedName>
        <fullName evidence="1">Uncharacterized protein</fullName>
    </submittedName>
</protein>
<evidence type="ECO:0000313" key="1">
    <source>
        <dbReference type="EMBL" id="CAH0476035.1"/>
    </source>
</evidence>
<dbReference type="EMBL" id="CAKKTJ010000133">
    <property type="protein sequence ID" value="CAH0476035.1"/>
    <property type="molecule type" value="Genomic_DNA"/>
</dbReference>
<name>A0AAU9KSL5_9STRA</name>
<accession>A0AAU9KSL5</accession>
<proteinExistence type="predicted"/>
<dbReference type="Proteomes" id="UP001160483">
    <property type="component" value="Unassembled WGS sequence"/>
</dbReference>
<dbReference type="AlphaFoldDB" id="A0AAU9KSL5"/>
<gene>
    <name evidence="1" type="ORF">PBS003_LOCUS2841</name>
</gene>
<comment type="caution">
    <text evidence="1">The sequence shown here is derived from an EMBL/GenBank/DDBJ whole genome shotgun (WGS) entry which is preliminary data.</text>
</comment>
<reference evidence="1" key="1">
    <citation type="submission" date="2021-11" db="EMBL/GenBank/DDBJ databases">
        <authorList>
            <person name="Islam A."/>
            <person name="Islam S."/>
            <person name="Flora M.S."/>
            <person name="Rahman M."/>
            <person name="Ziaur R.M."/>
            <person name="Epstein J.H."/>
            <person name="Hassan M."/>
            <person name="Klassen M."/>
            <person name="Woodard K."/>
            <person name="Webb A."/>
            <person name="Webby R.J."/>
            <person name="El Zowalaty M.E."/>
        </authorList>
    </citation>
    <scope>NUCLEOTIDE SEQUENCE</scope>
    <source>
        <strain evidence="1">Pbs3</strain>
    </source>
</reference>
<evidence type="ECO:0000313" key="2">
    <source>
        <dbReference type="Proteomes" id="UP001160483"/>
    </source>
</evidence>
<sequence>MGDFATSIQLSGVAAHFDSSYFKAWFRLASAIVENEIKSIAAHVVAHVEHSLPLSPQELLLLKSTFGAIRASTDTYPFHSYAEWCTSLGSPGFVQLKEKFRHESKDADTWRKEGSGYFFMGDYLSAEDVTGRTSTVPGISLGELNVTSAKMRGQMSNTKPALLNCTVAGIIDPLNHKAWRQERNACHPEIRFSAARREYEHEHQFDSFEGEREENIDQYIAQMEGLETIIRVAFTASKSKTDEGPQLPREIMMFVKDSPPKLHIEFQGCVDGRPSPWVRASSMREGSFFTQKNPVDLVKRWHGTVALKTLAEKADSLELGDIIACHEELSNVVPAYDARIRSNFANNPNRAEVYFLRTLHVAVGFNDFSSLEAATLCDELHNDMPLRFVGFEMSEFAVAKCKVVAQMLASSDVPIPSVMEVWLSSTWECSTLKDFQKCVKMVLKSLSGRKSNHKVMSYLSHWASVETISSAKAHSEFFTNLQRYAQRVVTGICCFRREIDRLDLTHYMLTG</sequence>
<organism evidence="1 2">
    <name type="scientific">Peronospora belbahrii</name>
    <dbReference type="NCBI Taxonomy" id="622444"/>
    <lineage>
        <taxon>Eukaryota</taxon>
        <taxon>Sar</taxon>
        <taxon>Stramenopiles</taxon>
        <taxon>Oomycota</taxon>
        <taxon>Peronosporomycetes</taxon>
        <taxon>Peronosporales</taxon>
        <taxon>Peronosporaceae</taxon>
        <taxon>Peronospora</taxon>
    </lineage>
</organism>